<reference evidence="6" key="1">
    <citation type="submission" date="2016-10" db="EMBL/GenBank/DDBJ databases">
        <authorList>
            <person name="de Groot N.N."/>
        </authorList>
    </citation>
    <scope>NUCLEOTIDE SEQUENCE</scope>
</reference>
<feature type="domain" description="Peptidase S8/S53" evidence="5">
    <location>
        <begin position="83"/>
        <end position="339"/>
    </location>
</feature>
<organism evidence="6">
    <name type="scientific">hydrothermal vent metagenome</name>
    <dbReference type="NCBI Taxonomy" id="652676"/>
    <lineage>
        <taxon>unclassified sequences</taxon>
        <taxon>metagenomes</taxon>
        <taxon>ecological metagenomes</taxon>
    </lineage>
</organism>
<evidence type="ECO:0000256" key="1">
    <source>
        <dbReference type="ARBA" id="ARBA00011073"/>
    </source>
</evidence>
<dbReference type="PROSITE" id="PS51892">
    <property type="entry name" value="SUBTILASE"/>
    <property type="match status" value="1"/>
</dbReference>
<evidence type="ECO:0000256" key="2">
    <source>
        <dbReference type="ARBA" id="ARBA00022670"/>
    </source>
</evidence>
<dbReference type="GO" id="GO:0004252">
    <property type="term" value="F:serine-type endopeptidase activity"/>
    <property type="evidence" value="ECO:0007669"/>
    <property type="project" value="InterPro"/>
</dbReference>
<dbReference type="SUPFAM" id="SSF52743">
    <property type="entry name" value="Subtilisin-like"/>
    <property type="match status" value="1"/>
</dbReference>
<evidence type="ECO:0000256" key="3">
    <source>
        <dbReference type="ARBA" id="ARBA00022801"/>
    </source>
</evidence>
<protein>
    <submittedName>
        <fullName evidence="6">Alkaline serine protease, subtilase family protein</fullName>
    </submittedName>
</protein>
<dbReference type="PROSITE" id="PS51257">
    <property type="entry name" value="PROKAR_LIPOPROTEIN"/>
    <property type="match status" value="1"/>
</dbReference>
<dbReference type="PANTHER" id="PTHR43806:SF11">
    <property type="entry name" value="CEREVISIN-RELATED"/>
    <property type="match status" value="1"/>
</dbReference>
<dbReference type="GO" id="GO:0005615">
    <property type="term" value="C:extracellular space"/>
    <property type="evidence" value="ECO:0007669"/>
    <property type="project" value="TreeGrafter"/>
</dbReference>
<keyword evidence="3" id="KW-0378">Hydrolase</keyword>
<dbReference type="EMBL" id="FPHC01000013">
    <property type="protein sequence ID" value="SFV50622.1"/>
    <property type="molecule type" value="Genomic_DNA"/>
</dbReference>
<gene>
    <name evidence="6" type="ORF">MNB_SV-6-1817</name>
</gene>
<dbReference type="GO" id="GO:0006508">
    <property type="term" value="P:proteolysis"/>
    <property type="evidence" value="ECO:0007669"/>
    <property type="project" value="UniProtKB-KW"/>
</dbReference>
<dbReference type="PANTHER" id="PTHR43806">
    <property type="entry name" value="PEPTIDASE S8"/>
    <property type="match status" value="1"/>
</dbReference>
<name>A0A1W1BAU1_9ZZZZ</name>
<dbReference type="InterPro" id="IPR015500">
    <property type="entry name" value="Peptidase_S8_subtilisin-rel"/>
</dbReference>
<evidence type="ECO:0000259" key="5">
    <source>
        <dbReference type="Pfam" id="PF00082"/>
    </source>
</evidence>
<dbReference type="InterPro" id="IPR023828">
    <property type="entry name" value="Peptidase_S8_Ser-AS"/>
</dbReference>
<dbReference type="InterPro" id="IPR036852">
    <property type="entry name" value="Peptidase_S8/S53_dom_sf"/>
</dbReference>
<sequence length="368" mass="38386">MGRIGLLQSSVVLSLILLQGCGGGGSSSSNTPAQPSVPTPQTEPYFKYSWHLDATSGALASFGYTIDPNADIHVGEAWNITKGAGVVVAIIDGGFEPNHEDIAANVIDTYNADDNNKNVNYYGFDGSHGNTCSGFIASPANNKGIVGVAPESKLILIKQSSYDDAKLIKAFEYAKNSGAKVVSCSWGTSQVSQAVEQEMKSLYDAGITIVFASGNNGADLDTNGSHDESEVPWVIGVGASGENNDVTTYSDYGRNIDLIAPGGDTQLSIGVLGLDDMGIRGSGNQHNIVDDNYAFTDGTSFACPAVAGTAALMYSVNPSLTAAQVRDILIHTTDKVGNTSYDANGFDVTKRRAYGKLNATRAVAAASN</sequence>
<dbReference type="InterPro" id="IPR000209">
    <property type="entry name" value="Peptidase_S8/S53_dom"/>
</dbReference>
<dbReference type="Pfam" id="PF00082">
    <property type="entry name" value="Peptidase_S8"/>
    <property type="match status" value="1"/>
</dbReference>
<keyword evidence="4" id="KW-0720">Serine protease</keyword>
<dbReference type="PRINTS" id="PR00723">
    <property type="entry name" value="SUBTILISIN"/>
</dbReference>
<proteinExistence type="inferred from homology"/>
<dbReference type="Gene3D" id="3.40.50.200">
    <property type="entry name" value="Peptidase S8/S53 domain"/>
    <property type="match status" value="1"/>
</dbReference>
<keyword evidence="2 6" id="KW-0645">Protease</keyword>
<accession>A0A1W1BAU1</accession>
<dbReference type="AlphaFoldDB" id="A0A1W1BAU1"/>
<comment type="similarity">
    <text evidence="1">Belongs to the peptidase S8 family.</text>
</comment>
<evidence type="ECO:0000256" key="4">
    <source>
        <dbReference type="ARBA" id="ARBA00022825"/>
    </source>
</evidence>
<dbReference type="InterPro" id="IPR050131">
    <property type="entry name" value="Peptidase_S8_subtilisin-like"/>
</dbReference>
<dbReference type="PROSITE" id="PS00138">
    <property type="entry name" value="SUBTILASE_SER"/>
    <property type="match status" value="1"/>
</dbReference>
<evidence type="ECO:0000313" key="6">
    <source>
        <dbReference type="EMBL" id="SFV50622.1"/>
    </source>
</evidence>